<dbReference type="RefSeq" id="WP_229982041.1">
    <property type="nucleotide sequence ID" value="NZ_JAJJPB010000035.1"/>
</dbReference>
<name>A0ABS8N9N5_9CLOT</name>
<dbReference type="EMBL" id="JAJJPB010000035">
    <property type="protein sequence ID" value="MCC9296517.1"/>
    <property type="molecule type" value="Genomic_DNA"/>
</dbReference>
<reference evidence="1" key="1">
    <citation type="submission" date="2021-11" db="EMBL/GenBank/DDBJ databases">
        <authorList>
            <person name="Qingchun L."/>
            <person name="Dong Z."/>
            <person name="Zongwei Q."/>
            <person name="Jia Z."/>
            <person name="Duotao L."/>
        </authorList>
    </citation>
    <scope>NUCLEOTIDE SEQUENCE</scope>
    <source>
        <strain evidence="1">WLY-B-L2</strain>
    </source>
</reference>
<sequence>MTLKKEAIHRLTIRFNLDPKQRAELSEIIDEISKVEACSSSVAAEKVKQLMENKHNSIVDIRKIYGIEKLFTLKEYNPDDAS</sequence>
<dbReference type="Proteomes" id="UP001165422">
    <property type="component" value="Unassembled WGS sequence"/>
</dbReference>
<comment type="caution">
    <text evidence="1">The sequence shown here is derived from an EMBL/GenBank/DDBJ whole genome shotgun (WGS) entry which is preliminary data.</text>
</comment>
<evidence type="ECO:0000313" key="2">
    <source>
        <dbReference type="Proteomes" id="UP001165422"/>
    </source>
</evidence>
<protein>
    <submittedName>
        <fullName evidence="1">Uncharacterized protein</fullName>
    </submittedName>
</protein>
<evidence type="ECO:0000313" key="1">
    <source>
        <dbReference type="EMBL" id="MCC9296517.1"/>
    </source>
</evidence>
<accession>A0ABS8N9N5</accession>
<gene>
    <name evidence="1" type="ORF">LN736_16860</name>
</gene>
<proteinExistence type="predicted"/>
<organism evidence="1 2">
    <name type="scientific">Clostridium aromativorans</name>
    <dbReference type="NCBI Taxonomy" id="2836848"/>
    <lineage>
        <taxon>Bacteria</taxon>
        <taxon>Bacillati</taxon>
        <taxon>Bacillota</taxon>
        <taxon>Clostridia</taxon>
        <taxon>Eubacteriales</taxon>
        <taxon>Clostridiaceae</taxon>
        <taxon>Clostridium</taxon>
    </lineage>
</organism>
<keyword evidence="2" id="KW-1185">Reference proteome</keyword>